<comment type="caution">
    <text evidence="3">The sequence shown here is derived from an EMBL/GenBank/DDBJ whole genome shotgun (WGS) entry which is preliminary data.</text>
</comment>
<feature type="region of interest" description="Disordered" evidence="1">
    <location>
        <begin position="1"/>
        <end position="23"/>
    </location>
</feature>
<dbReference type="PANTHER" id="PTHR31170:SF23">
    <property type="match status" value="1"/>
</dbReference>
<name>A0AAE1J6S7_9FABA</name>
<evidence type="ECO:0000313" key="3">
    <source>
        <dbReference type="EMBL" id="KAK4263551.1"/>
    </source>
</evidence>
<reference evidence="3" key="1">
    <citation type="submission" date="2023-10" db="EMBL/GenBank/DDBJ databases">
        <title>Chromosome-level genome of the transformable northern wattle, Acacia crassicarpa.</title>
        <authorList>
            <person name="Massaro I."/>
            <person name="Sinha N.R."/>
            <person name="Poethig S."/>
            <person name="Leichty A.R."/>
        </authorList>
    </citation>
    <scope>NUCLEOTIDE SEQUENCE</scope>
    <source>
        <strain evidence="3">Acra3RX</strain>
        <tissue evidence="3">Leaf</tissue>
    </source>
</reference>
<evidence type="ECO:0000313" key="4">
    <source>
        <dbReference type="Proteomes" id="UP001293593"/>
    </source>
</evidence>
<dbReference type="PANTHER" id="PTHR31170">
    <property type="entry name" value="BNAC04G53230D PROTEIN"/>
    <property type="match status" value="1"/>
</dbReference>
<dbReference type="InterPro" id="IPR004158">
    <property type="entry name" value="DUF247_pln"/>
</dbReference>
<feature type="compositionally biased region" description="Basic and acidic residues" evidence="1">
    <location>
        <begin position="1"/>
        <end position="14"/>
    </location>
</feature>
<gene>
    <name evidence="3" type="ORF">QN277_028945</name>
</gene>
<dbReference type="Proteomes" id="UP001293593">
    <property type="component" value="Unassembled WGS sequence"/>
</dbReference>
<evidence type="ECO:0000256" key="1">
    <source>
        <dbReference type="SAM" id="MobiDB-lite"/>
    </source>
</evidence>
<dbReference type="EMBL" id="JAWXYG010000009">
    <property type="protein sequence ID" value="KAK4263551.1"/>
    <property type="molecule type" value="Genomic_DNA"/>
</dbReference>
<keyword evidence="2" id="KW-0812">Transmembrane</keyword>
<protein>
    <submittedName>
        <fullName evidence="3">Uncharacterized protein</fullName>
    </submittedName>
</protein>
<dbReference type="AlphaFoldDB" id="A0AAE1J6S7"/>
<sequence length="447" mass="51516">MASEAIHTEIHQEASETPQQQHVEDEVIINIEKRIQDCGDGDLIEDCCIYKVPITIRGLKEEAYTPIVVSIGPFHYRNERLQDMEKHKQIVFKRFIQKAISSLDDLVHFVRHFEPKIRASYSDTIRLTEQELVEMTLIDVGFIIEFFLMLDKEPVVADINDAKLSQPWLVDSILYDLILLENQLPFFIIEGIFNKAFCHDRCSSLPSFLTCACEVFKSIIPPNLELTSIIKIRHFTDLLRLFYLQGRMPRRHPYLAEVGFSNIPSYNANALQEAGIKLKISTNSTSSCLLDIKLSGHSLEIPQIYVNFRTEILFRNMIALEMCHYPNVCYITDYALALDSLIDTHKDVDLLIEKEIVKSILPDSNEVVRLFNGLPNSTLLTTFNVEYRDICKRLNDYCQNPRYKMMATLRRDYCNTPWRTVASIAGIILLVLTIVQTIFSILQGVQN</sequence>
<dbReference type="Pfam" id="PF03140">
    <property type="entry name" value="DUF247"/>
    <property type="match status" value="1"/>
</dbReference>
<keyword evidence="2" id="KW-0472">Membrane</keyword>
<feature type="transmembrane region" description="Helical" evidence="2">
    <location>
        <begin position="421"/>
        <end position="442"/>
    </location>
</feature>
<evidence type="ECO:0000256" key="2">
    <source>
        <dbReference type="SAM" id="Phobius"/>
    </source>
</evidence>
<proteinExistence type="predicted"/>
<organism evidence="3 4">
    <name type="scientific">Acacia crassicarpa</name>
    <name type="common">northern wattle</name>
    <dbReference type="NCBI Taxonomy" id="499986"/>
    <lineage>
        <taxon>Eukaryota</taxon>
        <taxon>Viridiplantae</taxon>
        <taxon>Streptophyta</taxon>
        <taxon>Embryophyta</taxon>
        <taxon>Tracheophyta</taxon>
        <taxon>Spermatophyta</taxon>
        <taxon>Magnoliopsida</taxon>
        <taxon>eudicotyledons</taxon>
        <taxon>Gunneridae</taxon>
        <taxon>Pentapetalae</taxon>
        <taxon>rosids</taxon>
        <taxon>fabids</taxon>
        <taxon>Fabales</taxon>
        <taxon>Fabaceae</taxon>
        <taxon>Caesalpinioideae</taxon>
        <taxon>mimosoid clade</taxon>
        <taxon>Acacieae</taxon>
        <taxon>Acacia</taxon>
    </lineage>
</organism>
<keyword evidence="2" id="KW-1133">Transmembrane helix</keyword>
<keyword evidence="4" id="KW-1185">Reference proteome</keyword>
<accession>A0AAE1J6S7</accession>